<protein>
    <submittedName>
        <fullName evidence="1">Prokaryotic membrane lipoprotein lipid attachment site profile</fullName>
    </submittedName>
</protein>
<dbReference type="PROSITE" id="PS51257">
    <property type="entry name" value="PROKAR_LIPOPROTEIN"/>
    <property type="match status" value="1"/>
</dbReference>
<dbReference type="EMBL" id="CP024787">
    <property type="protein sequence ID" value="AUB43030.1"/>
    <property type="molecule type" value="Genomic_DNA"/>
</dbReference>
<proteinExistence type="predicted"/>
<dbReference type="KEGG" id="nfl:COO91_09186"/>
<keyword evidence="2" id="KW-1185">Reference proteome</keyword>
<accession>A0A2K8T5X4</accession>
<geneLocation type="plasmid" evidence="2">
    <name>pnfsy02</name>
</geneLocation>
<keyword evidence="1" id="KW-0614">Plasmid</keyword>
<name>A0A2K8T5X4_9NOSO</name>
<gene>
    <name evidence="1" type="ORF">COO91_09186</name>
</gene>
<dbReference type="AlphaFoldDB" id="A0A2K8T5X4"/>
<reference evidence="1 2" key="1">
    <citation type="submission" date="2017-11" db="EMBL/GenBank/DDBJ databases">
        <title>Complete genome of a free-living desiccation-tolerant cyanobacterium and its photosynthetic adaptation to extreme terrestrial habitat.</title>
        <authorList>
            <person name="Shang J."/>
        </authorList>
    </citation>
    <scope>NUCLEOTIDE SEQUENCE [LARGE SCALE GENOMIC DNA]</scope>
    <source>
        <strain evidence="1 2">CCNUN1</strain>
        <plasmid evidence="2">pnfsy02</plasmid>
    </source>
</reference>
<sequence>MIKKISVLFAIAITISGCIPSIENQQQKNQNLEAEYLKQLKSVPLLQAFPDKILLEQGYLHCKNLDNRKTVKDIIWASSQEAANSVTRDGVSKDSAKVWNRMQTATVINAAINLCSKHKPQVIEYMEDIEKMRSN</sequence>
<keyword evidence="1" id="KW-0449">Lipoprotein</keyword>
<evidence type="ECO:0000313" key="2">
    <source>
        <dbReference type="Proteomes" id="UP000232003"/>
    </source>
</evidence>
<evidence type="ECO:0000313" key="1">
    <source>
        <dbReference type="EMBL" id="AUB43030.1"/>
    </source>
</evidence>
<dbReference type="Proteomes" id="UP000232003">
    <property type="component" value="Plasmid pNFSY02"/>
</dbReference>
<organism evidence="1 2">
    <name type="scientific">Nostoc flagelliforme CCNUN1</name>
    <dbReference type="NCBI Taxonomy" id="2038116"/>
    <lineage>
        <taxon>Bacteria</taxon>
        <taxon>Bacillati</taxon>
        <taxon>Cyanobacteriota</taxon>
        <taxon>Cyanophyceae</taxon>
        <taxon>Nostocales</taxon>
        <taxon>Nostocaceae</taxon>
        <taxon>Nostoc</taxon>
    </lineage>
</organism>
<dbReference type="RefSeq" id="WP_100903327.1">
    <property type="nucleotide sequence ID" value="NZ_CAWNNC010000003.1"/>
</dbReference>